<keyword evidence="1" id="KW-0472">Membrane</keyword>
<proteinExistence type="predicted"/>
<evidence type="ECO:0000313" key="2">
    <source>
        <dbReference type="EMBL" id="QIP12818.1"/>
    </source>
</evidence>
<gene>
    <name evidence="2" type="ORF">G8759_09365</name>
</gene>
<evidence type="ECO:0000256" key="1">
    <source>
        <dbReference type="SAM" id="Phobius"/>
    </source>
</evidence>
<protein>
    <submittedName>
        <fullName evidence="2">Uncharacterized protein</fullName>
    </submittedName>
</protein>
<evidence type="ECO:0000313" key="3">
    <source>
        <dbReference type="Proteomes" id="UP000501802"/>
    </source>
</evidence>
<dbReference type="PROSITE" id="PS51257">
    <property type="entry name" value="PROKAR_LIPOPROTEIN"/>
    <property type="match status" value="1"/>
</dbReference>
<accession>A0A6G9AK38</accession>
<dbReference type="AlphaFoldDB" id="A0A6G9AK38"/>
<name>A0A6G9AK38_9BACT</name>
<organism evidence="2 3">
    <name type="scientific">Spirosoma aureum</name>
    <dbReference type="NCBI Taxonomy" id="2692134"/>
    <lineage>
        <taxon>Bacteria</taxon>
        <taxon>Pseudomonadati</taxon>
        <taxon>Bacteroidota</taxon>
        <taxon>Cytophagia</taxon>
        <taxon>Cytophagales</taxon>
        <taxon>Cytophagaceae</taxon>
        <taxon>Spirosoma</taxon>
    </lineage>
</organism>
<reference evidence="2 3" key="1">
    <citation type="submission" date="2020-03" db="EMBL/GenBank/DDBJ databases">
        <authorList>
            <person name="Kim M.K."/>
        </authorList>
    </citation>
    <scope>NUCLEOTIDE SEQUENCE [LARGE SCALE GENOMIC DNA]</scope>
    <source>
        <strain evidence="2 3">BT328</strain>
    </source>
</reference>
<dbReference type="KEGG" id="spib:G8759_09365"/>
<keyword evidence="1" id="KW-1133">Transmembrane helix</keyword>
<keyword evidence="3" id="KW-1185">Reference proteome</keyword>
<dbReference type="RefSeq" id="WP_167207293.1">
    <property type="nucleotide sequence ID" value="NZ_CP050063.1"/>
</dbReference>
<sequence>MLIRSWFAIILLVNYLWVVGAGCVNRPDDQHELLMIQTSGEDGHYQQCRYLRMDGLESFLAESLASRYQDAPQHPPKHLISVLNGIDSHDVLPSYWFLPVSVVYRAVSAPILYLPVVATGVRSKVDNPPWSA</sequence>
<dbReference type="Proteomes" id="UP000501802">
    <property type="component" value="Chromosome"/>
</dbReference>
<dbReference type="EMBL" id="CP050063">
    <property type="protein sequence ID" value="QIP12818.1"/>
    <property type="molecule type" value="Genomic_DNA"/>
</dbReference>
<keyword evidence="1" id="KW-0812">Transmembrane</keyword>
<feature type="transmembrane region" description="Helical" evidence="1">
    <location>
        <begin position="6"/>
        <end position="25"/>
    </location>
</feature>